<sequence length="79" mass="9382">MPSTISSRIRTLKWIIRISAIIAFIAISTIFTAFPFLYAYVYEAKAQIAIGVRECKTTAQKIYYETNTIEYFQRRYRHY</sequence>
<dbReference type="Proteomes" id="UP000494206">
    <property type="component" value="Unassembled WGS sequence"/>
</dbReference>
<comment type="caution">
    <text evidence="6">The sequence shown here is derived from an EMBL/GenBank/DDBJ whole genome shotgun (WGS) entry which is preliminary data.</text>
</comment>
<reference evidence="6 7" key="1">
    <citation type="submission" date="2020-04" db="EMBL/GenBank/DDBJ databases">
        <authorList>
            <person name="Laetsch R D."/>
            <person name="Stevens L."/>
            <person name="Kumar S."/>
            <person name="Blaxter L. M."/>
        </authorList>
    </citation>
    <scope>NUCLEOTIDE SEQUENCE [LARGE SCALE GENOMIC DNA]</scope>
</reference>
<evidence type="ECO:0000256" key="1">
    <source>
        <dbReference type="ARBA" id="ARBA00011518"/>
    </source>
</evidence>
<organism evidence="6 7">
    <name type="scientific">Caenorhabditis bovis</name>
    <dbReference type="NCBI Taxonomy" id="2654633"/>
    <lineage>
        <taxon>Eukaryota</taxon>
        <taxon>Metazoa</taxon>
        <taxon>Ecdysozoa</taxon>
        <taxon>Nematoda</taxon>
        <taxon>Chromadorea</taxon>
        <taxon>Rhabditida</taxon>
        <taxon>Rhabditina</taxon>
        <taxon>Rhabditomorpha</taxon>
        <taxon>Rhabditoidea</taxon>
        <taxon>Rhabditidae</taxon>
        <taxon>Peloderinae</taxon>
        <taxon>Caenorhabditis</taxon>
    </lineage>
</organism>
<evidence type="ECO:0000256" key="2">
    <source>
        <dbReference type="ARBA" id="ARBA00022737"/>
    </source>
</evidence>
<evidence type="ECO:0000313" key="7">
    <source>
        <dbReference type="Proteomes" id="UP000494206"/>
    </source>
</evidence>
<comment type="subunit">
    <text evidence="1">Collagen polypeptide chains are complexed within the cuticle by disulfide bonds and other types of covalent cross-links.</text>
</comment>
<keyword evidence="4" id="KW-1133">Transmembrane helix</keyword>
<keyword evidence="4" id="KW-0472">Membrane</keyword>
<evidence type="ECO:0000256" key="3">
    <source>
        <dbReference type="ARBA" id="ARBA00023157"/>
    </source>
</evidence>
<evidence type="ECO:0000256" key="4">
    <source>
        <dbReference type="SAM" id="Phobius"/>
    </source>
</evidence>
<protein>
    <recommendedName>
        <fullName evidence="5">Nematode cuticle collagen N-terminal domain-containing protein</fullName>
    </recommendedName>
</protein>
<feature type="transmembrane region" description="Helical" evidence="4">
    <location>
        <begin position="21"/>
        <end position="41"/>
    </location>
</feature>
<evidence type="ECO:0000313" key="6">
    <source>
        <dbReference type="EMBL" id="CAB3398521.1"/>
    </source>
</evidence>
<dbReference type="Pfam" id="PF01484">
    <property type="entry name" value="Col_cuticle_N"/>
    <property type="match status" value="1"/>
</dbReference>
<dbReference type="GO" id="GO:0042302">
    <property type="term" value="F:structural constituent of cuticle"/>
    <property type="evidence" value="ECO:0007669"/>
    <property type="project" value="InterPro"/>
</dbReference>
<evidence type="ECO:0000259" key="5">
    <source>
        <dbReference type="SMART" id="SM01088"/>
    </source>
</evidence>
<keyword evidence="3" id="KW-1015">Disulfide bond</keyword>
<keyword evidence="4" id="KW-0812">Transmembrane</keyword>
<proteinExistence type="predicted"/>
<keyword evidence="7" id="KW-1185">Reference proteome</keyword>
<name>A0A8S1ECX8_9PELO</name>
<dbReference type="InterPro" id="IPR002486">
    <property type="entry name" value="Col_cuticle_N"/>
</dbReference>
<accession>A0A8S1ECX8</accession>
<gene>
    <name evidence="6" type="ORF">CBOVIS_LOCUS1786</name>
</gene>
<dbReference type="AlphaFoldDB" id="A0A8S1ECX8"/>
<dbReference type="SMART" id="SM01088">
    <property type="entry name" value="Col_cuticle_N"/>
    <property type="match status" value="1"/>
</dbReference>
<feature type="domain" description="Nematode cuticle collagen N-terminal" evidence="5">
    <location>
        <begin position="14"/>
        <end position="66"/>
    </location>
</feature>
<keyword evidence="2" id="KW-0677">Repeat</keyword>
<dbReference type="EMBL" id="CADEPM010000001">
    <property type="protein sequence ID" value="CAB3398521.1"/>
    <property type="molecule type" value="Genomic_DNA"/>
</dbReference>